<dbReference type="AlphaFoldDB" id="A0A183M1G4"/>
<dbReference type="SUPFAM" id="SSF53067">
    <property type="entry name" value="Actin-like ATPase domain"/>
    <property type="match status" value="1"/>
</dbReference>
<protein>
    <submittedName>
        <fullName evidence="1">Uncharacterized protein</fullName>
    </submittedName>
</protein>
<dbReference type="Proteomes" id="UP000277204">
    <property type="component" value="Unassembled WGS sequence"/>
</dbReference>
<proteinExistence type="predicted"/>
<dbReference type="Gene3D" id="3.30.420.40">
    <property type="match status" value="1"/>
</dbReference>
<name>A0A183M1G4_9TREM</name>
<keyword evidence="2" id="KW-1185">Reference proteome</keyword>
<dbReference type="InterPro" id="IPR043129">
    <property type="entry name" value="ATPase_NBD"/>
</dbReference>
<evidence type="ECO:0000313" key="1">
    <source>
        <dbReference type="EMBL" id="VDO88159.1"/>
    </source>
</evidence>
<dbReference type="EMBL" id="UZAI01004870">
    <property type="protein sequence ID" value="VDO88159.1"/>
    <property type="molecule type" value="Genomic_DNA"/>
</dbReference>
<dbReference type="STRING" id="48269.A0A183M1G4"/>
<sequence length="176" mass="19339">MLRKPNNVNENLVLGHQEMQSDAPPDILQVPFDTSQCHSSNTSLVSRHSKISPSITLPELKEKKLRERQLSGIRDLKDRQLKQLLCLQRELGSLRLKVNMCSEVSSASTGDDRGQEGVAEEDVAVHVIINGSGIFKAGFADDVAPRAEFPSIDGTTRHQGVVVEMDQKDSHVGDDA</sequence>
<organism evidence="1 2">
    <name type="scientific">Schistosoma margrebowiei</name>
    <dbReference type="NCBI Taxonomy" id="48269"/>
    <lineage>
        <taxon>Eukaryota</taxon>
        <taxon>Metazoa</taxon>
        <taxon>Spiralia</taxon>
        <taxon>Lophotrochozoa</taxon>
        <taxon>Platyhelminthes</taxon>
        <taxon>Trematoda</taxon>
        <taxon>Digenea</taxon>
        <taxon>Strigeidida</taxon>
        <taxon>Schistosomatoidea</taxon>
        <taxon>Schistosomatidae</taxon>
        <taxon>Schistosoma</taxon>
    </lineage>
</organism>
<gene>
    <name evidence="1" type="ORF">SMRZ_LOCUS9889</name>
</gene>
<accession>A0A183M1G4</accession>
<reference evidence="1 2" key="1">
    <citation type="submission" date="2018-11" db="EMBL/GenBank/DDBJ databases">
        <authorList>
            <consortium name="Pathogen Informatics"/>
        </authorList>
    </citation>
    <scope>NUCLEOTIDE SEQUENCE [LARGE SCALE GENOMIC DNA]</scope>
    <source>
        <strain evidence="1 2">Zambia</strain>
    </source>
</reference>
<evidence type="ECO:0000313" key="2">
    <source>
        <dbReference type="Proteomes" id="UP000277204"/>
    </source>
</evidence>